<feature type="region of interest" description="Disordered" evidence="1">
    <location>
        <begin position="71"/>
        <end position="99"/>
    </location>
</feature>
<evidence type="ECO:0000313" key="4">
    <source>
        <dbReference type="EMBL" id="RGD56260.1"/>
    </source>
</evidence>
<dbReference type="Proteomes" id="UP000263377">
    <property type="component" value="Unassembled WGS sequence"/>
</dbReference>
<feature type="compositionally biased region" description="Low complexity" evidence="1">
    <location>
        <begin position="139"/>
        <end position="154"/>
    </location>
</feature>
<evidence type="ECO:0000256" key="1">
    <source>
        <dbReference type="SAM" id="MobiDB-lite"/>
    </source>
</evidence>
<proteinExistence type="predicted"/>
<feature type="compositionally biased region" description="Basic and acidic residues" evidence="1">
    <location>
        <begin position="124"/>
        <end position="134"/>
    </location>
</feature>
<evidence type="ECO:0000256" key="3">
    <source>
        <dbReference type="SAM" id="SignalP"/>
    </source>
</evidence>
<reference evidence="4 5" key="1">
    <citation type="submission" date="2018-08" db="EMBL/GenBank/DDBJ databases">
        <title>Diversity &amp; Physiological Properties of Lignin-Decomposing Actinobacteria from Soil.</title>
        <authorList>
            <person name="Roh S.G."/>
            <person name="Kim S.B."/>
        </authorList>
    </citation>
    <scope>NUCLEOTIDE SEQUENCE [LARGE SCALE GENOMIC DNA]</scope>
    <source>
        <strain evidence="4 5">MMS17-GH009</strain>
    </source>
</reference>
<feature type="chain" id="PRO_5016729117" description="LPXTG cell wall anchor domain-containing protein" evidence="3">
    <location>
        <begin position="28"/>
        <end position="207"/>
    </location>
</feature>
<keyword evidence="2" id="KW-1133">Transmembrane helix</keyword>
<evidence type="ECO:0000256" key="2">
    <source>
        <dbReference type="SAM" id="Phobius"/>
    </source>
</evidence>
<name>A0A372ZLE8_9ACTN</name>
<comment type="caution">
    <text evidence="4">The sequence shown here is derived from an EMBL/GenBank/DDBJ whole genome shotgun (WGS) entry which is preliminary data.</text>
</comment>
<accession>A0A372ZLE8</accession>
<feature type="transmembrane region" description="Helical" evidence="2">
    <location>
        <begin position="185"/>
        <end position="202"/>
    </location>
</feature>
<organism evidence="4 5">
    <name type="scientific">Kitasatospora xanthocidica</name>
    <dbReference type="NCBI Taxonomy" id="83382"/>
    <lineage>
        <taxon>Bacteria</taxon>
        <taxon>Bacillati</taxon>
        <taxon>Actinomycetota</taxon>
        <taxon>Actinomycetes</taxon>
        <taxon>Kitasatosporales</taxon>
        <taxon>Streptomycetaceae</taxon>
        <taxon>Kitasatospora</taxon>
    </lineage>
</organism>
<dbReference type="EMBL" id="QVIG01000002">
    <property type="protein sequence ID" value="RGD56260.1"/>
    <property type="molecule type" value="Genomic_DNA"/>
</dbReference>
<evidence type="ECO:0008006" key="6">
    <source>
        <dbReference type="Google" id="ProtNLM"/>
    </source>
</evidence>
<dbReference type="AlphaFoldDB" id="A0A372ZLE8"/>
<sequence length="207" mass="19991">MRPMRTAAAALIGATALTGLTAPLASARDGSASVSPSQAAPGQTVTVTVSCEKSDKPDAKTITARSAAFEGGPATLTLGPDGKHSGSARLAGQHAGDSKVDGTCPDGGAFATSVTVTTVAVPDRGGDKGGDKNPQKNPGLGEWGEAAGEWAGSLGQSGAGNQQVAPHGAVQTGLGGSVAANPGELAGGLALVAGGVGGFWLLRRRGA</sequence>
<feature type="region of interest" description="Disordered" evidence="1">
    <location>
        <begin position="120"/>
        <end position="168"/>
    </location>
</feature>
<keyword evidence="2" id="KW-0472">Membrane</keyword>
<protein>
    <recommendedName>
        <fullName evidence="6">LPXTG cell wall anchor domain-containing protein</fullName>
    </recommendedName>
</protein>
<dbReference type="RefSeq" id="WP_049654489.1">
    <property type="nucleotide sequence ID" value="NZ_QVIG01000002.1"/>
</dbReference>
<feature type="signal peptide" evidence="3">
    <location>
        <begin position="1"/>
        <end position="27"/>
    </location>
</feature>
<keyword evidence="2" id="KW-0812">Transmembrane</keyword>
<keyword evidence="5" id="KW-1185">Reference proteome</keyword>
<gene>
    <name evidence="4" type="ORF">DR950_38975</name>
</gene>
<evidence type="ECO:0000313" key="5">
    <source>
        <dbReference type="Proteomes" id="UP000263377"/>
    </source>
</evidence>
<keyword evidence="3" id="KW-0732">Signal</keyword>